<reference evidence="3" key="1">
    <citation type="submission" date="2023-04" db="EMBL/GenBank/DDBJ databases">
        <title>Phytophthora fragariaefolia NBRC 109709.</title>
        <authorList>
            <person name="Ichikawa N."/>
            <person name="Sato H."/>
            <person name="Tonouchi N."/>
        </authorList>
    </citation>
    <scope>NUCLEOTIDE SEQUENCE</scope>
    <source>
        <strain evidence="3">NBRC 109709</strain>
    </source>
</reference>
<comment type="caution">
    <text evidence="3">The sequence shown here is derived from an EMBL/GenBank/DDBJ whole genome shotgun (WGS) entry which is preliminary data.</text>
</comment>
<feature type="region of interest" description="Disordered" evidence="1">
    <location>
        <begin position="133"/>
        <end position="164"/>
    </location>
</feature>
<gene>
    <name evidence="3" type="ORF">Pfra01_002109300</name>
</gene>
<accession>A0A9W7D0A9</accession>
<feature type="compositionally biased region" description="Acidic residues" evidence="1">
    <location>
        <begin position="13"/>
        <end position="40"/>
    </location>
</feature>
<proteinExistence type="predicted"/>
<evidence type="ECO:0000313" key="4">
    <source>
        <dbReference type="Proteomes" id="UP001165121"/>
    </source>
</evidence>
<keyword evidence="2" id="KW-0472">Membrane</keyword>
<keyword evidence="2" id="KW-1133">Transmembrane helix</keyword>
<keyword evidence="4" id="KW-1185">Reference proteome</keyword>
<feature type="compositionally biased region" description="Basic and acidic residues" evidence="1">
    <location>
        <begin position="1"/>
        <end position="12"/>
    </location>
</feature>
<dbReference type="AlphaFoldDB" id="A0A9W7D0A9"/>
<dbReference type="EMBL" id="BSXT01002958">
    <property type="protein sequence ID" value="GMF51833.1"/>
    <property type="molecule type" value="Genomic_DNA"/>
</dbReference>
<evidence type="ECO:0000256" key="1">
    <source>
        <dbReference type="SAM" id="MobiDB-lite"/>
    </source>
</evidence>
<evidence type="ECO:0000256" key="2">
    <source>
        <dbReference type="SAM" id="Phobius"/>
    </source>
</evidence>
<keyword evidence="2" id="KW-0812">Transmembrane</keyword>
<name>A0A9W7D0A9_9STRA</name>
<protein>
    <submittedName>
        <fullName evidence="3">Unnamed protein product</fullName>
    </submittedName>
</protein>
<dbReference type="Proteomes" id="UP001165121">
    <property type="component" value="Unassembled WGS sequence"/>
</dbReference>
<sequence>MGQGIAKDHVSDEDYVDGDDAEEDDDDAEEDDADDKDEAETSVVTDGKAGSEDDVNVIEKGMETDGSVAASGGAVDCANDTDRANGMVCISMLLYMLIVLTYFCYVSYEGLAATIQQFVLTARNQAEVEASAKPRQAKCRGRPQTDNRILGDVSETGAAPSQAC</sequence>
<organism evidence="3 4">
    <name type="scientific">Phytophthora fragariaefolia</name>
    <dbReference type="NCBI Taxonomy" id="1490495"/>
    <lineage>
        <taxon>Eukaryota</taxon>
        <taxon>Sar</taxon>
        <taxon>Stramenopiles</taxon>
        <taxon>Oomycota</taxon>
        <taxon>Peronosporomycetes</taxon>
        <taxon>Peronosporales</taxon>
        <taxon>Peronosporaceae</taxon>
        <taxon>Phytophthora</taxon>
    </lineage>
</organism>
<feature type="transmembrane region" description="Helical" evidence="2">
    <location>
        <begin position="88"/>
        <end position="108"/>
    </location>
</feature>
<feature type="region of interest" description="Disordered" evidence="1">
    <location>
        <begin position="1"/>
        <end position="54"/>
    </location>
</feature>
<evidence type="ECO:0000313" key="3">
    <source>
        <dbReference type="EMBL" id="GMF51833.1"/>
    </source>
</evidence>